<proteinExistence type="predicted"/>
<dbReference type="AlphaFoldDB" id="A0A6G1ZAR0"/>
<accession>A0A6G1ZAR0</accession>
<name>A0A6G1ZAR0_9BACT</name>
<dbReference type="EMBL" id="WKLP01000006">
    <property type="protein sequence ID" value="MRY10960.1"/>
    <property type="molecule type" value="Genomic_DNA"/>
</dbReference>
<comment type="caution">
    <text evidence="2">The sequence shown here is derived from an EMBL/GenBank/DDBJ whole genome shotgun (WGS) entry which is preliminary data.</text>
</comment>
<reference evidence="2" key="1">
    <citation type="journal article" date="2019" name="Nat. Med.">
        <title>A library of human gut bacterial isolates paired with longitudinal multiomics data enables mechanistic microbiome research.</title>
        <authorList>
            <person name="Poyet M."/>
            <person name="Groussin M."/>
            <person name="Gibbons S.M."/>
            <person name="Avila-Pacheco J."/>
            <person name="Jiang X."/>
            <person name="Kearney S.M."/>
            <person name="Perrotta A.R."/>
            <person name="Berdy B."/>
            <person name="Zhao S."/>
            <person name="Lieberman T.D."/>
            <person name="Swanson P.K."/>
            <person name="Smith M."/>
            <person name="Roesemann S."/>
            <person name="Alexander J.E."/>
            <person name="Rich S.A."/>
            <person name="Livny J."/>
            <person name="Vlamakis H."/>
            <person name="Clish C."/>
            <person name="Bullock K."/>
            <person name="Deik A."/>
            <person name="Scott J."/>
            <person name="Pierce K.A."/>
            <person name="Xavier R.J."/>
            <person name="Alm E.J."/>
        </authorList>
    </citation>
    <scope>NUCLEOTIDE SEQUENCE</scope>
    <source>
        <strain evidence="2">BIOML-A4</strain>
    </source>
</reference>
<organism evidence="2">
    <name type="scientific">Parabacteroides goldsteinii</name>
    <dbReference type="NCBI Taxonomy" id="328812"/>
    <lineage>
        <taxon>Bacteria</taxon>
        <taxon>Pseudomonadati</taxon>
        <taxon>Bacteroidota</taxon>
        <taxon>Bacteroidia</taxon>
        <taxon>Bacteroidales</taxon>
        <taxon>Tannerellaceae</taxon>
        <taxon>Parabacteroides</taxon>
    </lineage>
</organism>
<evidence type="ECO:0000313" key="2">
    <source>
        <dbReference type="EMBL" id="MRY10960.1"/>
    </source>
</evidence>
<feature type="region of interest" description="Disordered" evidence="1">
    <location>
        <begin position="127"/>
        <end position="148"/>
    </location>
</feature>
<sequence>MPQTDPEMDLTIKGEEEDVKGNKVIKLENFDKQNITLGTSVQLNDKGRLCLNVFPGSGMSLKITVGNDTVEKEYSYDLIPHTWNALDIDLAGLLIKTEGKINRINLSCAPGGRTLYLDHIYFCEESEGEGEEPSEPEEPVGPTVAAPTPLQAESRVVSETPAIKMASIEQRWNSLDILLFDYQKYINMANLYFIRLESNKPTIF</sequence>
<gene>
    <name evidence="2" type="ORF">GKE01_05670</name>
</gene>
<protein>
    <submittedName>
        <fullName evidence="2">5'-nucleotidase</fullName>
    </submittedName>
</protein>
<feature type="compositionally biased region" description="Acidic residues" evidence="1">
    <location>
        <begin position="127"/>
        <end position="138"/>
    </location>
</feature>
<evidence type="ECO:0000256" key="1">
    <source>
        <dbReference type="SAM" id="MobiDB-lite"/>
    </source>
</evidence>